<dbReference type="GO" id="GO:0003677">
    <property type="term" value="F:DNA binding"/>
    <property type="evidence" value="ECO:0007669"/>
    <property type="project" value="UniProtKB-KW"/>
</dbReference>
<dbReference type="GO" id="GO:0030170">
    <property type="term" value="F:pyridoxal phosphate binding"/>
    <property type="evidence" value="ECO:0007669"/>
    <property type="project" value="InterPro"/>
</dbReference>
<dbReference type="Pfam" id="PF00155">
    <property type="entry name" value="Aminotran_1_2"/>
    <property type="match status" value="1"/>
</dbReference>
<dbReference type="PANTHER" id="PTHR46577:SF1">
    <property type="entry name" value="HTH-TYPE TRANSCRIPTIONAL REGULATORY PROTEIN GABR"/>
    <property type="match status" value="1"/>
</dbReference>
<evidence type="ECO:0000256" key="4">
    <source>
        <dbReference type="ARBA" id="ARBA00023125"/>
    </source>
</evidence>
<dbReference type="InterPro" id="IPR000524">
    <property type="entry name" value="Tscrpt_reg_HTH_GntR"/>
</dbReference>
<dbReference type="Pfam" id="PF00392">
    <property type="entry name" value="GntR"/>
    <property type="match status" value="1"/>
</dbReference>
<dbReference type="CDD" id="cd07377">
    <property type="entry name" value="WHTH_GntR"/>
    <property type="match status" value="1"/>
</dbReference>
<name>A0A090IKM6_9GAMM</name>
<dbReference type="Gene3D" id="3.90.1150.10">
    <property type="entry name" value="Aspartate Aminotransferase, domain 1"/>
    <property type="match status" value="1"/>
</dbReference>
<dbReference type="GeneID" id="28540695"/>
<evidence type="ECO:0000259" key="6">
    <source>
        <dbReference type="PROSITE" id="PS50949"/>
    </source>
</evidence>
<sequence length="446" mass="49639">MSENKFKQIAETIESRIIDGIYPPNFKLPPHRELANELSTTPATIAKAYKLLADKKRVEPFVGRGTFVCGESRLEQVIQSSEDNGDYNFSILQPCLSHNVQPLKEALEKAASQLTSDLIGYTEYSGHETHRLAGVNWAKEYGLVGGNANNTLLTNGAQHALSLLIEVLTKPGDTIAIEALVYPGIIAIASLLGRQIVGVALDDKGMSPTDLTRVIKQHKPKLVIVIPSFQNPTGITMPTARRKEIADVIIKNNIYLIEDDIYGFLNEKVIPAICNWLPEQGFHITSLSKAISPAIRCGFVKVPDIHISNVGAQIRASIWLSSPINYIAASDMIETGVAYQLANYQREIALRRQDMVYEIFGNSYLKTDGYHVWLPLMAHWQQDQFVLEAKNRGLIVSSGSYFNATDTHLNHVRLSLMSINSDEKFKKGLKALFELLNSNNKTMFPF</sequence>
<dbReference type="CDD" id="cd00609">
    <property type="entry name" value="AAT_like"/>
    <property type="match status" value="1"/>
</dbReference>
<keyword evidence="5" id="KW-0804">Transcription</keyword>
<dbReference type="InterPro" id="IPR036388">
    <property type="entry name" value="WH-like_DNA-bd_sf"/>
</dbReference>
<dbReference type="PROSITE" id="PS50949">
    <property type="entry name" value="HTH_GNTR"/>
    <property type="match status" value="1"/>
</dbReference>
<dbReference type="InterPro" id="IPR036390">
    <property type="entry name" value="WH_DNA-bd_sf"/>
</dbReference>
<dbReference type="PANTHER" id="PTHR46577">
    <property type="entry name" value="HTH-TYPE TRANSCRIPTIONAL REGULATORY PROTEIN GABR"/>
    <property type="match status" value="1"/>
</dbReference>
<reference evidence="8" key="1">
    <citation type="submission" date="2014-09" db="EMBL/GenBank/DDBJ databases">
        <authorList>
            <person name="Hjerde E."/>
        </authorList>
    </citation>
    <scope>NUCLEOTIDE SEQUENCE [LARGE SCALE GENOMIC DNA]</scope>
    <source>
        <strain evidence="8">06/09/139</strain>
    </source>
</reference>
<dbReference type="InterPro" id="IPR051446">
    <property type="entry name" value="HTH_trans_reg/aminotransferase"/>
</dbReference>
<dbReference type="OrthoDB" id="9804020at2"/>
<evidence type="ECO:0000313" key="8">
    <source>
        <dbReference type="Proteomes" id="UP000032427"/>
    </source>
</evidence>
<dbReference type="EMBL" id="LN554846">
    <property type="protein sequence ID" value="CED71216.1"/>
    <property type="molecule type" value="Genomic_DNA"/>
</dbReference>
<dbReference type="Gene3D" id="1.10.10.10">
    <property type="entry name" value="Winged helix-like DNA-binding domain superfamily/Winged helix DNA-binding domain"/>
    <property type="match status" value="1"/>
</dbReference>
<dbReference type="Gene3D" id="3.40.640.10">
    <property type="entry name" value="Type I PLP-dependent aspartate aminotransferase-like (Major domain)"/>
    <property type="match status" value="1"/>
</dbReference>
<dbReference type="SUPFAM" id="SSF53383">
    <property type="entry name" value="PLP-dependent transferases"/>
    <property type="match status" value="1"/>
</dbReference>
<comment type="similarity">
    <text evidence="1">In the C-terminal section; belongs to the class-I pyridoxal-phosphate-dependent aminotransferase family.</text>
</comment>
<accession>A0A090IKM6</accession>
<dbReference type="STRING" id="80852.AWOD_I_1131"/>
<dbReference type="KEGG" id="awd:AWOD_I_1131"/>
<evidence type="ECO:0000256" key="3">
    <source>
        <dbReference type="ARBA" id="ARBA00023015"/>
    </source>
</evidence>
<dbReference type="GO" id="GO:0003700">
    <property type="term" value="F:DNA-binding transcription factor activity"/>
    <property type="evidence" value="ECO:0007669"/>
    <property type="project" value="InterPro"/>
</dbReference>
<feature type="domain" description="HTH gntR-type" evidence="6">
    <location>
        <begin position="3"/>
        <end position="71"/>
    </location>
</feature>
<evidence type="ECO:0000256" key="2">
    <source>
        <dbReference type="ARBA" id="ARBA00022898"/>
    </source>
</evidence>
<protein>
    <submittedName>
        <fullName evidence="7">HTH-type trancriptional regulator, GntR family</fullName>
    </submittedName>
</protein>
<keyword evidence="8" id="KW-1185">Reference proteome</keyword>
<dbReference type="InterPro" id="IPR015422">
    <property type="entry name" value="PyrdxlP-dep_Trfase_small"/>
</dbReference>
<dbReference type="InterPro" id="IPR015424">
    <property type="entry name" value="PyrdxlP-dep_Trfase"/>
</dbReference>
<dbReference type="HOGENOM" id="CLU_017584_0_0_6"/>
<dbReference type="Proteomes" id="UP000032427">
    <property type="component" value="Chromosome 1"/>
</dbReference>
<organism evidence="7 8">
    <name type="scientific">Aliivibrio wodanis</name>
    <dbReference type="NCBI Taxonomy" id="80852"/>
    <lineage>
        <taxon>Bacteria</taxon>
        <taxon>Pseudomonadati</taxon>
        <taxon>Pseudomonadota</taxon>
        <taxon>Gammaproteobacteria</taxon>
        <taxon>Vibrionales</taxon>
        <taxon>Vibrionaceae</taxon>
        <taxon>Aliivibrio</taxon>
    </lineage>
</organism>
<evidence type="ECO:0000256" key="5">
    <source>
        <dbReference type="ARBA" id="ARBA00023163"/>
    </source>
</evidence>
<dbReference type="InterPro" id="IPR015421">
    <property type="entry name" value="PyrdxlP-dep_Trfase_major"/>
</dbReference>
<evidence type="ECO:0000256" key="1">
    <source>
        <dbReference type="ARBA" id="ARBA00005384"/>
    </source>
</evidence>
<dbReference type="SMART" id="SM00345">
    <property type="entry name" value="HTH_GNTR"/>
    <property type="match status" value="1"/>
</dbReference>
<dbReference type="PATRIC" id="fig|80852.17.peg.1159"/>
<gene>
    <name evidence="7" type="ORF">AWOD_I_1131</name>
</gene>
<proteinExistence type="inferred from homology"/>
<dbReference type="AlphaFoldDB" id="A0A090IKM6"/>
<dbReference type="InterPro" id="IPR004839">
    <property type="entry name" value="Aminotransferase_I/II_large"/>
</dbReference>
<keyword evidence="4" id="KW-0238">DNA-binding</keyword>
<keyword evidence="2" id="KW-0663">Pyridoxal phosphate</keyword>
<evidence type="ECO:0000313" key="7">
    <source>
        <dbReference type="EMBL" id="CED71216.1"/>
    </source>
</evidence>
<keyword evidence="3" id="KW-0805">Transcription regulation</keyword>
<dbReference type="SUPFAM" id="SSF46785">
    <property type="entry name" value="Winged helix' DNA-binding domain"/>
    <property type="match status" value="1"/>
</dbReference>